<dbReference type="Proteomes" id="UP001232148">
    <property type="component" value="Unassembled WGS sequence"/>
</dbReference>
<evidence type="ECO:0000313" key="1">
    <source>
        <dbReference type="EMBL" id="KAK2035508.1"/>
    </source>
</evidence>
<evidence type="ECO:0000313" key="2">
    <source>
        <dbReference type="Proteomes" id="UP001232148"/>
    </source>
</evidence>
<dbReference type="EMBL" id="MU842808">
    <property type="protein sequence ID" value="KAK2035508.1"/>
    <property type="molecule type" value="Genomic_DNA"/>
</dbReference>
<reference evidence="1" key="1">
    <citation type="submission" date="2021-06" db="EMBL/GenBank/DDBJ databases">
        <title>Comparative genomics, transcriptomics and evolutionary studies reveal genomic signatures of adaptation to plant cell wall in hemibiotrophic fungi.</title>
        <authorList>
            <consortium name="DOE Joint Genome Institute"/>
            <person name="Baroncelli R."/>
            <person name="Diaz J.F."/>
            <person name="Benocci T."/>
            <person name="Peng M."/>
            <person name="Battaglia E."/>
            <person name="Haridas S."/>
            <person name="Andreopoulos W."/>
            <person name="Labutti K."/>
            <person name="Pangilinan J."/>
            <person name="Floch G.L."/>
            <person name="Makela M.R."/>
            <person name="Henrissat B."/>
            <person name="Grigoriev I.V."/>
            <person name="Crouch J.A."/>
            <person name="De Vries R.P."/>
            <person name="Sukno S.A."/>
            <person name="Thon M.R."/>
        </authorList>
    </citation>
    <scope>NUCLEOTIDE SEQUENCE</scope>
    <source>
        <strain evidence="1">MAFF235873</strain>
    </source>
</reference>
<comment type="caution">
    <text evidence="1">The sequence shown here is derived from an EMBL/GenBank/DDBJ whole genome shotgun (WGS) entry which is preliminary data.</text>
</comment>
<sequence length="224" mass="24109">MDEKALPSRTPYSCKTSPTTTNRWATAVLGFGGILLLGRDRSPPRTAATTARRALPPSRDLVYVPCLEKFQCAGLLLPMGWTAPEEHRLDHEVAIAMVKQPANVSVLDPRYGGKVYLNPGGPGKQGISFLSGPSNAHLSPAINGDEPDGKVFDLVSFGPQGVGLSTRRTSCFGDPIARQLWHQLGSVYDGIDVSDGLFDQLWARTVALGKMCDPGELDLQGPWP</sequence>
<proteinExistence type="predicted"/>
<name>A0AAD9HUW9_9PEZI</name>
<dbReference type="AlphaFoldDB" id="A0AAD9HUW9"/>
<gene>
    <name evidence="1" type="ORF">LX32DRAFT_688434</name>
</gene>
<accession>A0AAD9HUW9</accession>
<organism evidence="1 2">
    <name type="scientific">Colletotrichum zoysiae</name>
    <dbReference type="NCBI Taxonomy" id="1216348"/>
    <lineage>
        <taxon>Eukaryota</taxon>
        <taxon>Fungi</taxon>
        <taxon>Dikarya</taxon>
        <taxon>Ascomycota</taxon>
        <taxon>Pezizomycotina</taxon>
        <taxon>Sordariomycetes</taxon>
        <taxon>Hypocreomycetidae</taxon>
        <taxon>Glomerellales</taxon>
        <taxon>Glomerellaceae</taxon>
        <taxon>Colletotrichum</taxon>
        <taxon>Colletotrichum graminicola species complex</taxon>
    </lineage>
</organism>
<keyword evidence="2" id="KW-1185">Reference proteome</keyword>
<protein>
    <submittedName>
        <fullName evidence="1">Uncharacterized protein</fullName>
    </submittedName>
</protein>